<accession>A0ABQ6KGN4</accession>
<evidence type="ECO:0000256" key="1">
    <source>
        <dbReference type="SAM" id="MobiDB-lite"/>
    </source>
</evidence>
<organism evidence="2 3">
    <name type="scientific">Aspergillus oryzae var. brunneus</name>
    <dbReference type="NCBI Taxonomy" id="332754"/>
    <lineage>
        <taxon>Eukaryota</taxon>
        <taxon>Fungi</taxon>
        <taxon>Dikarya</taxon>
        <taxon>Ascomycota</taxon>
        <taxon>Pezizomycotina</taxon>
        <taxon>Eurotiomycetes</taxon>
        <taxon>Eurotiomycetidae</taxon>
        <taxon>Eurotiales</taxon>
        <taxon>Aspergillaceae</taxon>
        <taxon>Aspergillus</taxon>
        <taxon>Aspergillus subgen. Circumdati</taxon>
    </lineage>
</organism>
<evidence type="ECO:0000313" key="3">
    <source>
        <dbReference type="Proteomes" id="UP001165189"/>
    </source>
</evidence>
<keyword evidence="3" id="KW-1185">Reference proteome</keyword>
<proteinExistence type="predicted"/>
<dbReference type="Proteomes" id="UP001165189">
    <property type="component" value="Unassembled WGS sequence"/>
</dbReference>
<name>A0ABQ6KGN4_ASPOZ</name>
<feature type="region of interest" description="Disordered" evidence="1">
    <location>
        <begin position="1"/>
        <end position="21"/>
    </location>
</feature>
<sequence length="107" mass="12093">MLLKMRSLPPKATPRPDNGILKAVDGSDMNAARWFDMIKVSREFTIHPVPEPQSLSLQSKKQLCTLNNDRRLSSIPTTLAPSISATEQNCCHLRTFTHDLRWSTNCD</sequence>
<comment type="caution">
    <text evidence="2">The sequence shown here is derived from an EMBL/GenBank/DDBJ whole genome shotgun (WGS) entry which is preliminary data.</text>
</comment>
<evidence type="ECO:0000313" key="2">
    <source>
        <dbReference type="EMBL" id="GMG41317.1"/>
    </source>
</evidence>
<protein>
    <submittedName>
        <fullName evidence="2">Unnamed protein product</fullName>
    </submittedName>
</protein>
<dbReference type="EMBL" id="BSYB01000002">
    <property type="protein sequence ID" value="GMG41317.1"/>
    <property type="molecule type" value="Genomic_DNA"/>
</dbReference>
<gene>
    <name evidence="2" type="ORF">Aory05_000053000</name>
</gene>
<reference evidence="2" key="1">
    <citation type="submission" date="2023-04" db="EMBL/GenBank/DDBJ databases">
        <title>Aspergillus oryzae var. brunneus NBRC 4377.</title>
        <authorList>
            <person name="Ichikawa N."/>
            <person name="Sato H."/>
            <person name="Tonouchi N."/>
        </authorList>
    </citation>
    <scope>NUCLEOTIDE SEQUENCE</scope>
    <source>
        <strain evidence="2">NBRC 4377</strain>
    </source>
</reference>